<dbReference type="InterPro" id="IPR001387">
    <property type="entry name" value="Cro/C1-type_HTH"/>
</dbReference>
<feature type="domain" description="HTH cro/C1-type" evidence="2">
    <location>
        <begin position="12"/>
        <end position="66"/>
    </location>
</feature>
<evidence type="ECO:0000256" key="1">
    <source>
        <dbReference type="ARBA" id="ARBA00023125"/>
    </source>
</evidence>
<evidence type="ECO:0000313" key="3">
    <source>
        <dbReference type="EMBL" id="RXE60202.1"/>
    </source>
</evidence>
<dbReference type="InterPro" id="IPR014710">
    <property type="entry name" value="RmlC-like_jellyroll"/>
</dbReference>
<dbReference type="GO" id="GO:0003700">
    <property type="term" value="F:DNA-binding transcription factor activity"/>
    <property type="evidence" value="ECO:0007669"/>
    <property type="project" value="TreeGrafter"/>
</dbReference>
<reference evidence="4" key="1">
    <citation type="submission" date="2018-11" db="EMBL/GenBank/DDBJ databases">
        <title>Genome sequencing of a novel mesophilic and cellulolytic organism within the genus Hungateiclostridium.</title>
        <authorList>
            <person name="Rettenmaier R."/>
            <person name="Liebl W."/>
            <person name="Zverlov V."/>
        </authorList>
    </citation>
    <scope>NUCLEOTIDE SEQUENCE [LARGE SCALE GENOMIC DNA]</scope>
    <source>
        <strain evidence="4">N2K1</strain>
    </source>
</reference>
<dbReference type="PANTHER" id="PTHR46797">
    <property type="entry name" value="HTH-TYPE TRANSCRIPTIONAL REGULATOR"/>
    <property type="match status" value="1"/>
</dbReference>
<dbReference type="CDD" id="cd00093">
    <property type="entry name" value="HTH_XRE"/>
    <property type="match status" value="1"/>
</dbReference>
<dbReference type="SUPFAM" id="SSF47413">
    <property type="entry name" value="lambda repressor-like DNA-binding domains"/>
    <property type="match status" value="1"/>
</dbReference>
<gene>
    <name evidence="3" type="ORF">EFD62_02965</name>
</gene>
<dbReference type="AlphaFoldDB" id="A0A4Q0IAV0"/>
<dbReference type="Pfam" id="PF12844">
    <property type="entry name" value="HTH_19"/>
    <property type="match status" value="1"/>
</dbReference>
<dbReference type="PANTHER" id="PTHR46797:SF19">
    <property type="entry name" value="BLL2473 PROTEIN"/>
    <property type="match status" value="1"/>
</dbReference>
<dbReference type="InterPro" id="IPR013096">
    <property type="entry name" value="Cupin_2"/>
</dbReference>
<proteinExistence type="predicted"/>
<organism evidence="3 4">
    <name type="scientific">Acetivibrio mesophilus</name>
    <dbReference type="NCBI Taxonomy" id="2487273"/>
    <lineage>
        <taxon>Bacteria</taxon>
        <taxon>Bacillati</taxon>
        <taxon>Bacillota</taxon>
        <taxon>Clostridia</taxon>
        <taxon>Eubacteriales</taxon>
        <taxon>Oscillospiraceae</taxon>
        <taxon>Acetivibrio</taxon>
    </lineage>
</organism>
<accession>A0A4Q0IAV0</accession>
<dbReference type="OrthoDB" id="9814553at2"/>
<dbReference type="InterPro" id="IPR010982">
    <property type="entry name" value="Lambda_DNA-bd_dom_sf"/>
</dbReference>
<keyword evidence="4" id="KW-1185">Reference proteome</keyword>
<dbReference type="EMBL" id="RLII01000002">
    <property type="protein sequence ID" value="RXE60202.1"/>
    <property type="molecule type" value="Genomic_DNA"/>
</dbReference>
<dbReference type="PROSITE" id="PS50943">
    <property type="entry name" value="HTH_CROC1"/>
    <property type="match status" value="1"/>
</dbReference>
<evidence type="ECO:0000259" key="2">
    <source>
        <dbReference type="PROSITE" id="PS50943"/>
    </source>
</evidence>
<dbReference type="InterPro" id="IPR050807">
    <property type="entry name" value="TransReg_Diox_bact_type"/>
</dbReference>
<dbReference type="SUPFAM" id="SSF51182">
    <property type="entry name" value="RmlC-like cupins"/>
    <property type="match status" value="1"/>
</dbReference>
<name>A0A4Q0IAV0_9FIRM</name>
<sequence length="183" mass="20614">MSEQIKQISKRIKELREISGISVETLSRELGIDSETYSEYESGNVDIPVSLLFEIASKFGVELSEILTGEAPKLHTYSVVRKDKGVSVERRKDYKYQSLAYNFVDKKIEPFLVTVEPDSNHDINYNSHPGQEFNYVIEGVLKVIINGHEIILNEGDSLFFDSGAKHGMKAMDGKPAKFLAIIL</sequence>
<evidence type="ECO:0000313" key="4">
    <source>
        <dbReference type="Proteomes" id="UP000289166"/>
    </source>
</evidence>
<protein>
    <submittedName>
        <fullName evidence="3">XRE family transcriptional regulator</fullName>
    </submittedName>
</protein>
<dbReference type="Gene3D" id="1.10.260.40">
    <property type="entry name" value="lambda repressor-like DNA-binding domains"/>
    <property type="match status" value="1"/>
</dbReference>
<dbReference type="Pfam" id="PF07883">
    <property type="entry name" value="Cupin_2"/>
    <property type="match status" value="1"/>
</dbReference>
<dbReference type="GO" id="GO:0005829">
    <property type="term" value="C:cytosol"/>
    <property type="evidence" value="ECO:0007669"/>
    <property type="project" value="TreeGrafter"/>
</dbReference>
<dbReference type="RefSeq" id="WP_069193939.1">
    <property type="nucleotide sequence ID" value="NZ_RLII01000002.1"/>
</dbReference>
<dbReference type="Gene3D" id="2.60.120.10">
    <property type="entry name" value="Jelly Rolls"/>
    <property type="match status" value="1"/>
</dbReference>
<dbReference type="InterPro" id="IPR011051">
    <property type="entry name" value="RmlC_Cupin_sf"/>
</dbReference>
<keyword evidence="1" id="KW-0238">DNA-binding</keyword>
<dbReference type="GO" id="GO:0003677">
    <property type="term" value="F:DNA binding"/>
    <property type="evidence" value="ECO:0007669"/>
    <property type="project" value="UniProtKB-KW"/>
</dbReference>
<comment type="caution">
    <text evidence="3">The sequence shown here is derived from an EMBL/GenBank/DDBJ whole genome shotgun (WGS) entry which is preliminary data.</text>
</comment>
<dbReference type="SMART" id="SM00530">
    <property type="entry name" value="HTH_XRE"/>
    <property type="match status" value="1"/>
</dbReference>
<dbReference type="Proteomes" id="UP000289166">
    <property type="component" value="Unassembled WGS sequence"/>
</dbReference>
<dbReference type="CDD" id="cd02209">
    <property type="entry name" value="cupin_XRE_C"/>
    <property type="match status" value="1"/>
</dbReference>